<dbReference type="SMART" id="SM00220">
    <property type="entry name" value="S_TKc"/>
    <property type="match status" value="1"/>
</dbReference>
<organism evidence="15 16">
    <name type="scientific">Scleropages formosus</name>
    <name type="common">Asian bonytongue</name>
    <name type="synonym">Osteoglossum formosum</name>
    <dbReference type="NCBI Taxonomy" id="113540"/>
    <lineage>
        <taxon>Eukaryota</taxon>
        <taxon>Metazoa</taxon>
        <taxon>Chordata</taxon>
        <taxon>Craniata</taxon>
        <taxon>Vertebrata</taxon>
        <taxon>Euteleostomi</taxon>
        <taxon>Actinopterygii</taxon>
        <taxon>Neopterygii</taxon>
        <taxon>Teleostei</taxon>
        <taxon>Osteoglossocephala</taxon>
        <taxon>Osteoglossomorpha</taxon>
        <taxon>Osteoglossiformes</taxon>
        <taxon>Osteoglossidae</taxon>
        <taxon>Scleropages</taxon>
    </lineage>
</organism>
<keyword evidence="3" id="KW-0963">Cytoplasm</keyword>
<dbReference type="Pfam" id="PF00069">
    <property type="entry name" value="Pkinase"/>
    <property type="match status" value="1"/>
</dbReference>
<evidence type="ECO:0000256" key="8">
    <source>
        <dbReference type="ARBA" id="ARBA00058561"/>
    </source>
</evidence>
<dbReference type="InterPro" id="IPR011009">
    <property type="entry name" value="Kinase-like_dom_sf"/>
</dbReference>
<gene>
    <name evidence="15" type="ORF">Z043_104181</name>
</gene>
<evidence type="ECO:0000259" key="14">
    <source>
        <dbReference type="PROSITE" id="PS50011"/>
    </source>
</evidence>
<evidence type="ECO:0000256" key="5">
    <source>
        <dbReference type="ARBA" id="ARBA00022949"/>
    </source>
</evidence>
<evidence type="ECO:0000256" key="3">
    <source>
        <dbReference type="ARBA" id="ARBA00022490"/>
    </source>
</evidence>
<evidence type="ECO:0000313" key="16">
    <source>
        <dbReference type="Proteomes" id="UP000034805"/>
    </source>
</evidence>
<dbReference type="EMBL" id="JARO02001109">
    <property type="protein sequence ID" value="KPP76470.1"/>
    <property type="molecule type" value="Genomic_DNA"/>
</dbReference>
<keyword evidence="5" id="KW-0965">Cell junction</keyword>
<evidence type="ECO:0000256" key="7">
    <source>
        <dbReference type="ARBA" id="ARBA00038349"/>
    </source>
</evidence>
<comment type="function">
    <text evidence="8">Probable catalytically inactive kinase. Scaffolding protein that regulates the cytoskeleton to control cell spreading and migration by modulating focal adhesion dynamics. Acts as a scaffold for mediating EGFR signaling.</text>
</comment>
<dbReference type="SUPFAM" id="SSF56112">
    <property type="entry name" value="Protein kinase-like (PK-like)"/>
    <property type="match status" value="1"/>
</dbReference>
<dbReference type="AlphaFoldDB" id="A0A0P7V1E2"/>
<name>A0A0P7V1E2_SCLFO</name>
<accession>A0A0P7V1E2</accession>
<dbReference type="GO" id="GO:0004672">
    <property type="term" value="F:protein kinase activity"/>
    <property type="evidence" value="ECO:0007669"/>
    <property type="project" value="InterPro"/>
</dbReference>
<keyword evidence="4" id="KW-0597">Phosphoprotein</keyword>
<dbReference type="InterPro" id="IPR000719">
    <property type="entry name" value="Prot_kinase_dom"/>
</dbReference>
<dbReference type="Proteomes" id="UP000034805">
    <property type="component" value="Unassembled WGS sequence"/>
</dbReference>
<protein>
    <recommendedName>
        <fullName evidence="9">Inactive tyrosine-protein kinase PEAK1</fullName>
    </recommendedName>
    <alternativeName>
        <fullName evidence="10">Pseudopodium-enriched atypical kinase 1</fullName>
    </alternativeName>
    <alternativeName>
        <fullName evidence="11">Sugen kinase 269</fullName>
    </alternativeName>
    <alternativeName>
        <fullName evidence="12">Tyrosine-protein kinase SgK269</fullName>
    </alternativeName>
</protein>
<evidence type="ECO:0000256" key="10">
    <source>
        <dbReference type="ARBA" id="ARBA00079357"/>
    </source>
</evidence>
<dbReference type="GO" id="GO:0005925">
    <property type="term" value="C:focal adhesion"/>
    <property type="evidence" value="ECO:0007669"/>
    <property type="project" value="UniProtKB-SubCell"/>
</dbReference>
<evidence type="ECO:0000256" key="9">
    <source>
        <dbReference type="ARBA" id="ARBA00070282"/>
    </source>
</evidence>
<dbReference type="PROSITE" id="PS50011">
    <property type="entry name" value="PROTEIN_KINASE_DOM"/>
    <property type="match status" value="1"/>
</dbReference>
<dbReference type="FunFam" id="1.10.510.10:FF:000437">
    <property type="entry name" value="Pseudopodium enriched atypical kinase 1"/>
    <property type="match status" value="1"/>
</dbReference>
<comment type="subcellular location">
    <subcellularLocation>
        <location evidence="2">Cell junction</location>
        <location evidence="2">Focal adhesion</location>
    </subcellularLocation>
    <subcellularLocation>
        <location evidence="1">Cytoplasm</location>
        <location evidence="1">Cytoskeleton</location>
    </subcellularLocation>
</comment>
<evidence type="ECO:0000256" key="11">
    <source>
        <dbReference type="ARBA" id="ARBA00080181"/>
    </source>
</evidence>
<evidence type="ECO:0000256" key="6">
    <source>
        <dbReference type="ARBA" id="ARBA00023212"/>
    </source>
</evidence>
<evidence type="ECO:0000256" key="2">
    <source>
        <dbReference type="ARBA" id="ARBA00004246"/>
    </source>
</evidence>
<comment type="caution">
    <text evidence="15">The sequence shown here is derived from an EMBL/GenBank/DDBJ whole genome shotgun (WGS) entry which is preliminary data.</text>
</comment>
<dbReference type="PANTHER" id="PTHR22972:SF5">
    <property type="entry name" value="INACTIVE TYROSINE-PROTEIN KINASE PEAK1"/>
    <property type="match status" value="1"/>
</dbReference>
<feature type="region of interest" description="Disordered" evidence="13">
    <location>
        <begin position="39"/>
        <end position="63"/>
    </location>
</feature>
<feature type="region of interest" description="Disordered" evidence="13">
    <location>
        <begin position="332"/>
        <end position="373"/>
    </location>
</feature>
<evidence type="ECO:0000313" key="15">
    <source>
        <dbReference type="EMBL" id="KPP76470.1"/>
    </source>
</evidence>
<dbReference type="Gene3D" id="1.10.510.10">
    <property type="entry name" value="Transferase(Phosphotransferase) domain 1"/>
    <property type="match status" value="1"/>
</dbReference>
<dbReference type="InterPro" id="IPR051511">
    <property type="entry name" value="MitoQC_Scaffold_Kinases"/>
</dbReference>
<dbReference type="PANTHER" id="PTHR22972">
    <property type="entry name" value="SERINE/THREONINE PROTEIN KINASE"/>
    <property type="match status" value="1"/>
</dbReference>
<evidence type="ECO:0000256" key="13">
    <source>
        <dbReference type="SAM" id="MobiDB-lite"/>
    </source>
</evidence>
<feature type="domain" description="Protein kinase" evidence="14">
    <location>
        <begin position="231"/>
        <end position="589"/>
    </location>
</feature>
<dbReference type="STRING" id="113540.ENSSFOP00015063960"/>
<evidence type="ECO:0000256" key="1">
    <source>
        <dbReference type="ARBA" id="ARBA00004245"/>
    </source>
</evidence>
<keyword evidence="6" id="KW-0206">Cytoskeleton</keyword>
<dbReference type="GO" id="GO:0015629">
    <property type="term" value="C:actin cytoskeleton"/>
    <property type="evidence" value="ECO:0007669"/>
    <property type="project" value="UniProtKB-ARBA"/>
</dbReference>
<proteinExistence type="inferred from homology"/>
<feature type="compositionally biased region" description="Polar residues" evidence="13">
    <location>
        <begin position="353"/>
        <end position="364"/>
    </location>
</feature>
<dbReference type="GO" id="GO:0005524">
    <property type="term" value="F:ATP binding"/>
    <property type="evidence" value="ECO:0007669"/>
    <property type="project" value="InterPro"/>
</dbReference>
<evidence type="ECO:0000256" key="4">
    <source>
        <dbReference type="ARBA" id="ARBA00022553"/>
    </source>
</evidence>
<comment type="similarity">
    <text evidence="7">Belongs to the protein kinase superfamily.</text>
</comment>
<evidence type="ECO:0000256" key="12">
    <source>
        <dbReference type="ARBA" id="ARBA00083278"/>
    </source>
</evidence>
<reference evidence="15 16" key="1">
    <citation type="submission" date="2015-08" db="EMBL/GenBank/DDBJ databases">
        <title>The genome of the Asian arowana (Scleropages formosus).</title>
        <authorList>
            <person name="Tan M.H."/>
            <person name="Gan H.M."/>
            <person name="Croft L.J."/>
            <person name="Austin C.M."/>
        </authorList>
    </citation>
    <scope>NUCLEOTIDE SEQUENCE [LARGE SCALE GENOMIC DNA]</scope>
    <source>
        <strain evidence="15">Aro1</strain>
    </source>
</reference>
<sequence>MKGSFLRKRDLVGWQVNMRLTGKTHWTGLFRANMTPLKQPRNYKATDNTLHPGDTESKAAPPLLPKKTAATAHTNSSVLEKGLSVVQPKGEVKPSGPNLTIVNPMYDLDSTWETASQSSFLSSESHPPEHESQDVLEVPSMLTGRPANSLSCLLSTTAPSIRVDYRGTRSTESLVTSGKVAARDCTSKLQRLPLYRGMDSWKEMGNRIRGLHRDMLGKLSGKCQERFAELHKDQRQFGIDDWSDFRLTSGKPCCEAGDAVYYSASYAKNPQVLYAIKVCRGKVKQTQWQLLHDITVRQSMGQHFNIQQDCGNFIATLPAGLLFWENEAQKKAAGKKGMEPSQTGAHNRAAGQPRSNEQTELQPNKSDDEDTPSGLCNRVVVITQEVPFQTVADFVREGVTRHVQNPDVYERQVCLLLLQLCQGLEHLKLQHVTHCNLRLENLLLVPCQLGSPSNWDAMNSSAQTASSACPARLLISNFGQVKLKSQLMELEAAKDRSRIAPEIVAATQYKKCDEFQIGILIYEMLHLHNPFEEFPELRDKEYTAAALPPLPARSLYSPGLQTLAHLLLRANPSDRLEMMEARVCLQCLLWGPREDLFQALSTSSSPIGMEAVLQNWLDLKQTLMMIKFAERSLDTSGGVSLEDWLCCQYLAFSSIDSLSYVVRLLHNPQQKTHL</sequence>